<accession>A0A1I4PPX8</accession>
<sequence length="355" mass="40016">MEQPLYKTIFLALEKAIHDGTLPVDSQVPTEKELSQQYNVSRITSKRALTELEQLGLIYRVRGKGSFVKAPKKGVPSRSLSTQKRILFLLPYLSDLSVGDFTQGLNPIMQEHQFEVMMTTLDFLETKTANDLMQEFDGLIYYAFETDQHLDLLFELSLKDFPVLMLDKKIYELPFPTVLSDNFQGGSLGTNQLIEQGHKKIAYLFGDLSHPQSVRQRYLGYLEALNKAELSFHTALNDPMATTNELANYIHTHGVTAFVCENDLVAIQAMTTLKQLGYTIPNDFSVIGFDDIQAAALVDPPLTTIAQDFLQLGELAGKAMIQWLQTKEKPADIKHPVTLIQRQSTKEYTHGHSTN</sequence>
<dbReference type="InterPro" id="IPR028082">
    <property type="entry name" value="Peripla_BP_I"/>
</dbReference>
<evidence type="ECO:0000256" key="3">
    <source>
        <dbReference type="ARBA" id="ARBA00023163"/>
    </source>
</evidence>
<keyword evidence="2" id="KW-0238">DNA-binding</keyword>
<dbReference type="EMBL" id="NGMS01000005">
    <property type="protein sequence ID" value="OTP24787.1"/>
    <property type="molecule type" value="Genomic_DNA"/>
</dbReference>
<comment type="caution">
    <text evidence="5">The sequence shown here is derived from an EMBL/GenBank/DDBJ whole genome shotgun (WGS) entry which is preliminary data.</text>
</comment>
<dbReference type="PROSITE" id="PS50949">
    <property type="entry name" value="HTH_GNTR"/>
    <property type="match status" value="1"/>
</dbReference>
<dbReference type="RefSeq" id="WP_074801368.1">
    <property type="nucleotide sequence ID" value="NZ_FOUC01000018.1"/>
</dbReference>
<dbReference type="Gene3D" id="3.40.50.2300">
    <property type="match status" value="2"/>
</dbReference>
<dbReference type="AlphaFoldDB" id="A0A1I4PPX8"/>
<reference evidence="5 6" key="1">
    <citation type="submission" date="2017-05" db="EMBL/GenBank/DDBJ databases">
        <title>The Genome Sequence of Enterococcus mundtii 6B1_DIV0119.</title>
        <authorList>
            <consortium name="The Broad Institute Genomics Platform"/>
            <consortium name="The Broad Institute Genomic Center for Infectious Diseases"/>
            <person name="Earl A."/>
            <person name="Manson A."/>
            <person name="Schwartman J."/>
            <person name="Gilmore M."/>
            <person name="Abouelleil A."/>
            <person name="Cao P."/>
            <person name="Chapman S."/>
            <person name="Cusick C."/>
            <person name="Shea T."/>
            <person name="Young S."/>
            <person name="Neafsey D."/>
            <person name="Nusbaum C."/>
            <person name="Birren B."/>
        </authorList>
    </citation>
    <scope>NUCLEOTIDE SEQUENCE [LARGE SCALE GENOMIC DNA]</scope>
    <source>
        <strain evidence="5 6">6B1_DIV0119</strain>
    </source>
</reference>
<dbReference type="PRINTS" id="PR00035">
    <property type="entry name" value="HTHGNTR"/>
</dbReference>
<dbReference type="SMART" id="SM00345">
    <property type="entry name" value="HTH_GNTR"/>
    <property type="match status" value="1"/>
</dbReference>
<dbReference type="Pfam" id="PF00392">
    <property type="entry name" value="GntR"/>
    <property type="match status" value="1"/>
</dbReference>
<keyword evidence="1" id="KW-0805">Transcription regulation</keyword>
<dbReference type="Proteomes" id="UP000195024">
    <property type="component" value="Unassembled WGS sequence"/>
</dbReference>
<dbReference type="PANTHER" id="PTHR30146">
    <property type="entry name" value="LACI-RELATED TRANSCRIPTIONAL REPRESSOR"/>
    <property type="match status" value="1"/>
</dbReference>
<feature type="domain" description="HTH gntR-type" evidence="4">
    <location>
        <begin position="3"/>
        <end position="71"/>
    </location>
</feature>
<dbReference type="PANTHER" id="PTHR30146:SF109">
    <property type="entry name" value="HTH-TYPE TRANSCRIPTIONAL REGULATOR GALS"/>
    <property type="match status" value="1"/>
</dbReference>
<dbReference type="InterPro" id="IPR046335">
    <property type="entry name" value="LacI/GalR-like_sensor"/>
</dbReference>
<dbReference type="InterPro" id="IPR036388">
    <property type="entry name" value="WH-like_DNA-bd_sf"/>
</dbReference>
<evidence type="ECO:0000256" key="2">
    <source>
        <dbReference type="ARBA" id="ARBA00023125"/>
    </source>
</evidence>
<dbReference type="GO" id="GO:0003700">
    <property type="term" value="F:DNA-binding transcription factor activity"/>
    <property type="evidence" value="ECO:0007669"/>
    <property type="project" value="InterPro"/>
</dbReference>
<dbReference type="InterPro" id="IPR036390">
    <property type="entry name" value="WH_DNA-bd_sf"/>
</dbReference>
<dbReference type="CDD" id="cd07377">
    <property type="entry name" value="WHTH_GntR"/>
    <property type="match status" value="1"/>
</dbReference>
<dbReference type="CDD" id="cd06267">
    <property type="entry name" value="PBP1_LacI_sugar_binding-like"/>
    <property type="match status" value="1"/>
</dbReference>
<gene>
    <name evidence="5" type="ORF">A5802_003101</name>
</gene>
<evidence type="ECO:0000256" key="1">
    <source>
        <dbReference type="ARBA" id="ARBA00023015"/>
    </source>
</evidence>
<proteinExistence type="predicted"/>
<keyword evidence="3" id="KW-0804">Transcription</keyword>
<protein>
    <submittedName>
        <fullName evidence="5">GntR family transcriptional regulator</fullName>
    </submittedName>
</protein>
<organism evidence="5 6">
    <name type="scientific">Enterococcus mundtii</name>
    <dbReference type="NCBI Taxonomy" id="53346"/>
    <lineage>
        <taxon>Bacteria</taxon>
        <taxon>Bacillati</taxon>
        <taxon>Bacillota</taxon>
        <taxon>Bacilli</taxon>
        <taxon>Lactobacillales</taxon>
        <taxon>Enterococcaceae</taxon>
        <taxon>Enterococcus</taxon>
    </lineage>
</organism>
<evidence type="ECO:0000313" key="5">
    <source>
        <dbReference type="EMBL" id="OTP24787.1"/>
    </source>
</evidence>
<dbReference type="InterPro" id="IPR000524">
    <property type="entry name" value="Tscrpt_reg_HTH_GntR"/>
</dbReference>
<evidence type="ECO:0000259" key="4">
    <source>
        <dbReference type="PROSITE" id="PS50949"/>
    </source>
</evidence>
<name>A0A1I4PPX8_ENTMU</name>
<dbReference type="Gene3D" id="1.10.10.10">
    <property type="entry name" value="Winged helix-like DNA-binding domain superfamily/Winged helix DNA-binding domain"/>
    <property type="match status" value="1"/>
</dbReference>
<dbReference type="SUPFAM" id="SSF53822">
    <property type="entry name" value="Periplasmic binding protein-like I"/>
    <property type="match status" value="1"/>
</dbReference>
<dbReference type="GO" id="GO:0000976">
    <property type="term" value="F:transcription cis-regulatory region binding"/>
    <property type="evidence" value="ECO:0007669"/>
    <property type="project" value="TreeGrafter"/>
</dbReference>
<dbReference type="SUPFAM" id="SSF46785">
    <property type="entry name" value="Winged helix' DNA-binding domain"/>
    <property type="match status" value="1"/>
</dbReference>
<evidence type="ECO:0000313" key="6">
    <source>
        <dbReference type="Proteomes" id="UP000195024"/>
    </source>
</evidence>
<dbReference type="Pfam" id="PF13377">
    <property type="entry name" value="Peripla_BP_3"/>
    <property type="match status" value="1"/>
</dbReference>